<feature type="domain" description="SnoaL-like" evidence="4">
    <location>
        <begin position="11"/>
        <end position="120"/>
    </location>
</feature>
<evidence type="ECO:0000256" key="1">
    <source>
        <dbReference type="ARBA" id="ARBA00022737"/>
    </source>
</evidence>
<feature type="repeat" description="ANK" evidence="3">
    <location>
        <begin position="207"/>
        <end position="239"/>
    </location>
</feature>
<feature type="repeat" description="ANK" evidence="3">
    <location>
        <begin position="173"/>
        <end position="205"/>
    </location>
</feature>
<evidence type="ECO:0000256" key="2">
    <source>
        <dbReference type="ARBA" id="ARBA00023043"/>
    </source>
</evidence>
<keyword evidence="1" id="KW-0677">Repeat</keyword>
<keyword evidence="2 3" id="KW-0040">ANK repeat</keyword>
<organism evidence="5 6">
    <name type="scientific">Streptomyces polygonati</name>
    <dbReference type="NCBI Taxonomy" id="1617087"/>
    <lineage>
        <taxon>Bacteria</taxon>
        <taxon>Bacillati</taxon>
        <taxon>Actinomycetota</taxon>
        <taxon>Actinomycetes</taxon>
        <taxon>Kitasatosporales</taxon>
        <taxon>Streptomycetaceae</taxon>
        <taxon>Streptomyces</taxon>
    </lineage>
</organism>
<feature type="repeat" description="ANK" evidence="3">
    <location>
        <begin position="387"/>
        <end position="408"/>
    </location>
</feature>
<dbReference type="InterPro" id="IPR037401">
    <property type="entry name" value="SnoaL-like"/>
</dbReference>
<dbReference type="Pfam" id="PF12680">
    <property type="entry name" value="SnoaL_2"/>
    <property type="match status" value="1"/>
</dbReference>
<evidence type="ECO:0000256" key="3">
    <source>
        <dbReference type="PROSITE-ProRule" id="PRU00023"/>
    </source>
</evidence>
<reference evidence="6" key="1">
    <citation type="journal article" date="2019" name="Int. J. Syst. Evol. Microbiol.">
        <title>The Global Catalogue of Microorganisms (GCM) 10K type strain sequencing project: providing services to taxonomists for standard genome sequencing and annotation.</title>
        <authorList>
            <consortium name="The Broad Institute Genomics Platform"/>
            <consortium name="The Broad Institute Genome Sequencing Center for Infectious Disease"/>
            <person name="Wu L."/>
            <person name="Ma J."/>
        </authorList>
    </citation>
    <scope>NUCLEOTIDE SEQUENCE [LARGE SCALE GENOMIC DNA]</scope>
    <source>
        <strain evidence="6">CGMCC 4.7237</strain>
    </source>
</reference>
<dbReference type="InterPro" id="IPR002110">
    <property type="entry name" value="Ankyrin_rpt"/>
</dbReference>
<dbReference type="PRINTS" id="PR01415">
    <property type="entry name" value="ANKYRIN"/>
</dbReference>
<dbReference type="Proteomes" id="UP001595765">
    <property type="component" value="Unassembled WGS sequence"/>
</dbReference>
<dbReference type="Gene3D" id="3.10.450.50">
    <property type="match status" value="1"/>
</dbReference>
<feature type="repeat" description="ANK" evidence="3">
    <location>
        <begin position="353"/>
        <end position="385"/>
    </location>
</feature>
<dbReference type="InterPro" id="IPR032710">
    <property type="entry name" value="NTF2-like_dom_sf"/>
</dbReference>
<sequence>MANAEITRAVVSQLFADIQGGNVEAVLAAMAPDIVFDLPRTEFNAVIPNTGVWRGRDGVAEAFRLRGERSDILEFEQRDMVVEDDRAFVINYQKIRHRSTGFTVDFEFSMVLTVGEDGLVHHWKAFFDASGEVALFTSDVDDRLRAAVSAGDLPAAADALREGADPNLRDARSGLTLLQAAAGMGNAAVVQALVDAGGDVFGADSRAGGTALHKAVQRGDLKTVQVLVSAGAFVDAVAPTTGHTPLMDALWYKWPDITAYLLDHNAGLGLSTHYGFSLREHFEYELNVNVLGKEQMLEAERLLRRRTESDDRRAAAHQLMAAVVAGDVHRVRGLLAAGARVDERFPVVNGFNDEHTALLVAAREGRAEIVPLLLAAGADVNATEPTFGATPLHKAVYNGHTDITRLLVAAPGVDLDYQGATNGYTALHDALWHGYEECSRVLLDAGARLDLVGHDNRTPLHVATATFGADHPLTRAIAAKTAAAR</sequence>
<evidence type="ECO:0000259" key="4">
    <source>
        <dbReference type="Pfam" id="PF12680"/>
    </source>
</evidence>
<evidence type="ECO:0000313" key="5">
    <source>
        <dbReference type="EMBL" id="MFC4029885.1"/>
    </source>
</evidence>
<dbReference type="Gene3D" id="1.25.40.20">
    <property type="entry name" value="Ankyrin repeat-containing domain"/>
    <property type="match status" value="2"/>
</dbReference>
<dbReference type="EMBL" id="JBHSBB010000001">
    <property type="protein sequence ID" value="MFC4029885.1"/>
    <property type="molecule type" value="Genomic_DNA"/>
</dbReference>
<proteinExistence type="predicted"/>
<dbReference type="SMART" id="SM00248">
    <property type="entry name" value="ANK"/>
    <property type="match status" value="8"/>
</dbReference>
<name>A0ABV8HCT4_9ACTN</name>
<dbReference type="SUPFAM" id="SSF54427">
    <property type="entry name" value="NTF2-like"/>
    <property type="match status" value="1"/>
</dbReference>
<gene>
    <name evidence="5" type="ORF">ACFO3J_00200</name>
</gene>
<dbReference type="PROSITE" id="PS50297">
    <property type="entry name" value="ANK_REP_REGION"/>
    <property type="match status" value="5"/>
</dbReference>
<dbReference type="PANTHER" id="PTHR24198:SF165">
    <property type="entry name" value="ANKYRIN REPEAT-CONTAINING PROTEIN-RELATED"/>
    <property type="match status" value="1"/>
</dbReference>
<dbReference type="Pfam" id="PF12796">
    <property type="entry name" value="Ank_2"/>
    <property type="match status" value="3"/>
</dbReference>
<protein>
    <submittedName>
        <fullName evidence="5">Ankyrin repeat domain-containing protein</fullName>
    </submittedName>
</protein>
<dbReference type="PROSITE" id="PS50088">
    <property type="entry name" value="ANK_REPEAT"/>
    <property type="match status" value="5"/>
</dbReference>
<dbReference type="InterPro" id="IPR036770">
    <property type="entry name" value="Ankyrin_rpt-contain_sf"/>
</dbReference>
<feature type="repeat" description="ANK" evidence="3">
    <location>
        <begin position="422"/>
        <end position="454"/>
    </location>
</feature>
<dbReference type="SUPFAM" id="SSF48403">
    <property type="entry name" value="Ankyrin repeat"/>
    <property type="match status" value="2"/>
</dbReference>
<keyword evidence="6" id="KW-1185">Reference proteome</keyword>
<accession>A0ABV8HCT4</accession>
<dbReference type="PANTHER" id="PTHR24198">
    <property type="entry name" value="ANKYRIN REPEAT AND PROTEIN KINASE DOMAIN-CONTAINING PROTEIN"/>
    <property type="match status" value="1"/>
</dbReference>
<evidence type="ECO:0000313" key="6">
    <source>
        <dbReference type="Proteomes" id="UP001595765"/>
    </source>
</evidence>
<dbReference type="RefSeq" id="WP_386424481.1">
    <property type="nucleotide sequence ID" value="NZ_JBHSBB010000001.1"/>
</dbReference>
<comment type="caution">
    <text evidence="5">The sequence shown here is derived from an EMBL/GenBank/DDBJ whole genome shotgun (WGS) entry which is preliminary data.</text>
</comment>